<evidence type="ECO:0000313" key="3">
    <source>
        <dbReference type="Proteomes" id="UP001501676"/>
    </source>
</evidence>
<gene>
    <name evidence="2" type="ORF">GCM10020369_61150</name>
</gene>
<proteinExistence type="predicted"/>
<organism evidence="2 3">
    <name type="scientific">Cryptosporangium minutisporangium</name>
    <dbReference type="NCBI Taxonomy" id="113569"/>
    <lineage>
        <taxon>Bacteria</taxon>
        <taxon>Bacillati</taxon>
        <taxon>Actinomycetota</taxon>
        <taxon>Actinomycetes</taxon>
        <taxon>Cryptosporangiales</taxon>
        <taxon>Cryptosporangiaceae</taxon>
        <taxon>Cryptosporangium</taxon>
    </lineage>
</organism>
<evidence type="ECO:0000313" key="2">
    <source>
        <dbReference type="EMBL" id="GAA3393882.1"/>
    </source>
</evidence>
<comment type="caution">
    <text evidence="2">The sequence shown here is derived from an EMBL/GenBank/DDBJ whole genome shotgun (WGS) entry which is preliminary data.</text>
</comment>
<protein>
    <submittedName>
        <fullName evidence="2">Uncharacterized protein</fullName>
    </submittedName>
</protein>
<name>A0ABP6T5Q5_9ACTN</name>
<dbReference type="Proteomes" id="UP001501676">
    <property type="component" value="Unassembled WGS sequence"/>
</dbReference>
<reference evidence="3" key="1">
    <citation type="journal article" date="2019" name="Int. J. Syst. Evol. Microbiol.">
        <title>The Global Catalogue of Microorganisms (GCM) 10K type strain sequencing project: providing services to taxonomists for standard genome sequencing and annotation.</title>
        <authorList>
            <consortium name="The Broad Institute Genomics Platform"/>
            <consortium name="The Broad Institute Genome Sequencing Center for Infectious Disease"/>
            <person name="Wu L."/>
            <person name="Ma J."/>
        </authorList>
    </citation>
    <scope>NUCLEOTIDE SEQUENCE [LARGE SCALE GENOMIC DNA]</scope>
    <source>
        <strain evidence="3">JCM 9458</strain>
    </source>
</reference>
<sequence>MLLGAGDCGENSDPSLRTPTAPKKEAADAPSPPGAPFRRTVGVRSAPQHGEGRHHIDGAATIDVGCTEAHPEKQQGLPYPQQGQRFDGGEE</sequence>
<accession>A0ABP6T5Q5</accession>
<dbReference type="EMBL" id="BAAAYN010000044">
    <property type="protein sequence ID" value="GAA3393882.1"/>
    <property type="molecule type" value="Genomic_DNA"/>
</dbReference>
<keyword evidence="3" id="KW-1185">Reference proteome</keyword>
<feature type="region of interest" description="Disordered" evidence="1">
    <location>
        <begin position="1"/>
        <end position="91"/>
    </location>
</feature>
<evidence type="ECO:0000256" key="1">
    <source>
        <dbReference type="SAM" id="MobiDB-lite"/>
    </source>
</evidence>